<sequence length="190" mass="22183">MKKIVFILIISISFLKCVPAKKLQKEIDMSFSKKYSINKNSYSSKVRNKVIEKYFNYNYSDGQYILIQDVILPEISGSIGSFIAIKNIVENQINYFKTIESDFTLNENLLSNVIEVTNLDDNLIKNYYNLIFRKIENGAYKELINLHKDDNRQLSHPGDVYVIKFSIDKDKKIDINKILLFQEFGVLEDD</sequence>
<dbReference type="RefSeq" id="WP_132705446.1">
    <property type="nucleotide sequence ID" value="NZ_SMGI01000004.1"/>
</dbReference>
<accession>A0A4R1KML2</accession>
<evidence type="ECO:0000313" key="2">
    <source>
        <dbReference type="Proteomes" id="UP000295714"/>
    </source>
</evidence>
<proteinExistence type="predicted"/>
<name>A0A4R1KML2_9FLAO</name>
<evidence type="ECO:0000313" key="1">
    <source>
        <dbReference type="EMBL" id="TCK65009.1"/>
    </source>
</evidence>
<dbReference type="AlphaFoldDB" id="A0A4R1KML2"/>
<reference evidence="1 2" key="1">
    <citation type="journal article" date="2015" name="Stand. Genomic Sci.">
        <title>Genomic Encyclopedia of Bacterial and Archaeal Type Strains, Phase III: the genomes of soil and plant-associated and newly described type strains.</title>
        <authorList>
            <person name="Whitman W.B."/>
            <person name="Woyke T."/>
            <person name="Klenk H.P."/>
            <person name="Zhou Y."/>
            <person name="Lilburn T.G."/>
            <person name="Beck B.J."/>
            <person name="De Vos P."/>
            <person name="Vandamme P."/>
            <person name="Eisen J.A."/>
            <person name="Garrity G."/>
            <person name="Hugenholtz P."/>
            <person name="Kyrpides N.C."/>
        </authorList>
    </citation>
    <scope>NUCLEOTIDE SEQUENCE [LARGE SCALE GENOMIC DNA]</scope>
    <source>
        <strain evidence="1 2">CECT 8445</strain>
    </source>
</reference>
<protein>
    <submittedName>
        <fullName evidence="1">Uncharacterized protein</fullName>
    </submittedName>
</protein>
<keyword evidence="2" id="KW-1185">Reference proteome</keyword>
<comment type="caution">
    <text evidence="1">The sequence shown here is derived from an EMBL/GenBank/DDBJ whole genome shotgun (WGS) entry which is preliminary data.</text>
</comment>
<dbReference type="EMBL" id="SMGI01000004">
    <property type="protein sequence ID" value="TCK65009.1"/>
    <property type="molecule type" value="Genomic_DNA"/>
</dbReference>
<dbReference type="Proteomes" id="UP000295714">
    <property type="component" value="Unassembled WGS sequence"/>
</dbReference>
<gene>
    <name evidence="1" type="ORF">DFQ05_2221</name>
</gene>
<organism evidence="1 2">
    <name type="scientific">Winogradskyella wandonensis</name>
    <dbReference type="NCBI Taxonomy" id="1442586"/>
    <lineage>
        <taxon>Bacteria</taxon>
        <taxon>Pseudomonadati</taxon>
        <taxon>Bacteroidota</taxon>
        <taxon>Flavobacteriia</taxon>
        <taxon>Flavobacteriales</taxon>
        <taxon>Flavobacteriaceae</taxon>
        <taxon>Winogradskyella</taxon>
    </lineage>
</organism>